<gene>
    <name evidence="8" type="primary">yvfT</name>
    <name evidence="8" type="ORF">NCTC12278_00638</name>
</gene>
<evidence type="ECO:0000256" key="3">
    <source>
        <dbReference type="ARBA" id="ARBA00022679"/>
    </source>
</evidence>
<keyword evidence="6" id="KW-1133">Transmembrane helix</keyword>
<dbReference type="PANTHER" id="PTHR24421:SF63">
    <property type="entry name" value="SENSOR HISTIDINE KINASE DESK"/>
    <property type="match status" value="1"/>
</dbReference>
<evidence type="ECO:0000256" key="4">
    <source>
        <dbReference type="ARBA" id="ARBA00022777"/>
    </source>
</evidence>
<feature type="transmembrane region" description="Helical" evidence="6">
    <location>
        <begin position="61"/>
        <end position="83"/>
    </location>
</feature>
<keyword evidence="5" id="KW-0902">Two-component regulatory system</keyword>
<dbReference type="EC" id="2.7.13.3" evidence="2"/>
<sequence length="361" mass="42502">MKKLQWAHPMYYISLVYLVFPFGGIILWGYPEWTFWLTLAFVCAYLYIIHFDDKVLQTVAWYYLLAYIIYMTLQISVNMIWFAFYPVHLLIYRFEARLKSWPFITYLGVLAFLVVEQLLFSSDISVKVFVLVVSAFILAWLYFLYQEREKDKYRQESEQKNAYINLLMAENERNRIGRDLHDTLGHVFAMMTLKTELALKQLEKGQYDFVQRELKELHQTSRSSMQDVRQIVNNLKFRTASEELAHLQEMFAMTSIDFQLHHDLDLDSLSPVMQSTMTMILRELTNNVVKHSQAKSCQIDLYEKNGLVIKVKDDGCGFGDVTGKELTSIRERLLLVKGRVDIVSSQNPTIVQVWLEETKEK</sequence>
<dbReference type="AlphaFoldDB" id="A0A2X3VEP3"/>
<feature type="transmembrane region" description="Helical" evidence="6">
    <location>
        <begin position="33"/>
        <end position="49"/>
    </location>
</feature>
<name>A0A2X3VEP3_9STRE</name>
<proteinExistence type="predicted"/>
<evidence type="ECO:0000259" key="7">
    <source>
        <dbReference type="Pfam" id="PF07730"/>
    </source>
</evidence>
<dbReference type="Pfam" id="PF07730">
    <property type="entry name" value="HisKA_3"/>
    <property type="match status" value="1"/>
</dbReference>
<dbReference type="Gene3D" id="1.20.5.1930">
    <property type="match status" value="1"/>
</dbReference>
<feature type="transmembrane region" description="Helical" evidence="6">
    <location>
        <begin position="128"/>
        <end position="145"/>
    </location>
</feature>
<dbReference type="InterPro" id="IPR036890">
    <property type="entry name" value="HATPase_C_sf"/>
</dbReference>
<dbReference type="SUPFAM" id="SSF55874">
    <property type="entry name" value="ATPase domain of HSP90 chaperone/DNA topoisomerase II/histidine kinase"/>
    <property type="match status" value="1"/>
</dbReference>
<protein>
    <recommendedName>
        <fullName evidence="2">histidine kinase</fullName>
        <ecNumber evidence="2">2.7.13.3</ecNumber>
    </recommendedName>
</protein>
<dbReference type="GO" id="GO:0000155">
    <property type="term" value="F:phosphorelay sensor kinase activity"/>
    <property type="evidence" value="ECO:0007669"/>
    <property type="project" value="InterPro"/>
</dbReference>
<dbReference type="GO" id="GO:0016020">
    <property type="term" value="C:membrane"/>
    <property type="evidence" value="ECO:0007669"/>
    <property type="project" value="InterPro"/>
</dbReference>
<dbReference type="EMBL" id="LS483343">
    <property type="protein sequence ID" value="SQF39934.1"/>
    <property type="molecule type" value="Genomic_DNA"/>
</dbReference>
<keyword evidence="4 8" id="KW-0418">Kinase</keyword>
<dbReference type="GO" id="GO:0046983">
    <property type="term" value="F:protein dimerization activity"/>
    <property type="evidence" value="ECO:0007669"/>
    <property type="project" value="InterPro"/>
</dbReference>
<accession>A0A2X3VEP3</accession>
<feature type="transmembrane region" description="Helical" evidence="6">
    <location>
        <begin position="9"/>
        <end position="27"/>
    </location>
</feature>
<comment type="catalytic activity">
    <reaction evidence="1">
        <text>ATP + protein L-histidine = ADP + protein N-phospho-L-histidine.</text>
        <dbReference type="EC" id="2.7.13.3"/>
    </reaction>
</comment>
<keyword evidence="3 8" id="KW-0808">Transferase</keyword>
<keyword evidence="6" id="KW-0472">Membrane</keyword>
<organism evidence="8 9">
    <name type="scientific">Streptococcus ferus</name>
    <dbReference type="NCBI Taxonomy" id="1345"/>
    <lineage>
        <taxon>Bacteria</taxon>
        <taxon>Bacillati</taxon>
        <taxon>Bacillota</taxon>
        <taxon>Bacilli</taxon>
        <taxon>Lactobacillales</taxon>
        <taxon>Streptococcaceae</taxon>
        <taxon>Streptococcus</taxon>
    </lineage>
</organism>
<dbReference type="KEGG" id="sfer:NCTC12278_00638"/>
<evidence type="ECO:0000256" key="6">
    <source>
        <dbReference type="SAM" id="Phobius"/>
    </source>
</evidence>
<dbReference type="Proteomes" id="UP000249495">
    <property type="component" value="Chromosome 1"/>
</dbReference>
<feature type="domain" description="Signal transduction histidine kinase subgroup 3 dimerisation and phosphoacceptor" evidence="7">
    <location>
        <begin position="172"/>
        <end position="236"/>
    </location>
</feature>
<evidence type="ECO:0000313" key="9">
    <source>
        <dbReference type="Proteomes" id="UP000249495"/>
    </source>
</evidence>
<evidence type="ECO:0000313" key="8">
    <source>
        <dbReference type="EMBL" id="SQF39934.1"/>
    </source>
</evidence>
<feature type="transmembrane region" description="Helical" evidence="6">
    <location>
        <begin position="103"/>
        <end position="121"/>
    </location>
</feature>
<evidence type="ECO:0000256" key="2">
    <source>
        <dbReference type="ARBA" id="ARBA00012438"/>
    </source>
</evidence>
<reference evidence="8 9" key="1">
    <citation type="submission" date="2018-06" db="EMBL/GenBank/DDBJ databases">
        <authorList>
            <consortium name="Pathogen Informatics"/>
            <person name="Doyle S."/>
        </authorList>
    </citation>
    <scope>NUCLEOTIDE SEQUENCE [LARGE SCALE GENOMIC DNA]</scope>
    <source>
        <strain evidence="8 9">NCTC12278</strain>
    </source>
</reference>
<keyword evidence="6" id="KW-0812">Transmembrane</keyword>
<keyword evidence="9" id="KW-1185">Reference proteome</keyword>
<dbReference type="CDD" id="cd16917">
    <property type="entry name" value="HATPase_UhpB-NarQ-NarX-like"/>
    <property type="match status" value="1"/>
</dbReference>
<dbReference type="InterPro" id="IPR011712">
    <property type="entry name" value="Sig_transdc_His_kin_sub3_dim/P"/>
</dbReference>
<dbReference type="STRING" id="1123303.GCA_000372425_00171"/>
<evidence type="ECO:0000256" key="1">
    <source>
        <dbReference type="ARBA" id="ARBA00000085"/>
    </source>
</evidence>
<dbReference type="Gene3D" id="3.30.565.10">
    <property type="entry name" value="Histidine kinase-like ATPase, C-terminal domain"/>
    <property type="match status" value="1"/>
</dbReference>
<evidence type="ECO:0000256" key="5">
    <source>
        <dbReference type="ARBA" id="ARBA00023012"/>
    </source>
</evidence>
<dbReference type="PANTHER" id="PTHR24421">
    <property type="entry name" value="NITRATE/NITRITE SENSOR PROTEIN NARX-RELATED"/>
    <property type="match status" value="1"/>
</dbReference>
<dbReference type="InterPro" id="IPR050482">
    <property type="entry name" value="Sensor_HK_TwoCompSys"/>
</dbReference>